<dbReference type="CDD" id="cd00082">
    <property type="entry name" value="HisKA"/>
    <property type="match status" value="1"/>
</dbReference>
<gene>
    <name evidence="6" type="ORF">HF878_05955</name>
</gene>
<dbReference type="Gene3D" id="1.10.287.130">
    <property type="match status" value="1"/>
</dbReference>
<evidence type="ECO:0000259" key="5">
    <source>
        <dbReference type="SMART" id="SM00388"/>
    </source>
</evidence>
<dbReference type="AlphaFoldDB" id="A0A848BA84"/>
<dbReference type="PANTHER" id="PTHR45339">
    <property type="entry name" value="HYBRID SIGNAL TRANSDUCTION HISTIDINE KINASE J"/>
    <property type="match status" value="1"/>
</dbReference>
<evidence type="ECO:0000256" key="4">
    <source>
        <dbReference type="ARBA" id="ARBA00023012"/>
    </source>
</evidence>
<comment type="caution">
    <text evidence="6">The sequence shown here is derived from an EMBL/GenBank/DDBJ whole genome shotgun (WGS) entry which is preliminary data.</text>
</comment>
<proteinExistence type="predicted"/>
<dbReference type="PANTHER" id="PTHR45339:SF1">
    <property type="entry name" value="HYBRID SIGNAL TRANSDUCTION HISTIDINE KINASE J"/>
    <property type="match status" value="1"/>
</dbReference>
<sequence length="279" mass="31135">MRNEERREIDDPVAQGLLQNIGDGILLTDREEEIQFMNPAAEKILGVTGKAESARFSAVCPLVNVETGEAYPSPIPRVIRTGRAAGLARNIGIFRGGEKVYLSATCSPVGDMDGGVSGCSIILRDISKLRQLEMRAEKDRADAEDARQRAVEASRVKDRFLVNMGHELRTPLNGINGMLTLLFQTELTECQREYLQEVQTSAGELLHRINAILKFSKPENGGMELDRHGIFINPKLRGDPILETWNAQIPVQEDDVQDLMAYCEKKLSGSDRTEREERK</sequence>
<dbReference type="InterPro" id="IPR000014">
    <property type="entry name" value="PAS"/>
</dbReference>
<reference evidence="6 7" key="1">
    <citation type="submission" date="2020-04" db="EMBL/GenBank/DDBJ databases">
        <authorList>
            <person name="Hitch T.C.A."/>
            <person name="Wylensek D."/>
            <person name="Clavel T."/>
        </authorList>
    </citation>
    <scope>NUCLEOTIDE SEQUENCE [LARGE SCALE GENOMIC DNA]</scope>
    <source>
        <strain evidence="6 7">PG-130-P53-12</strain>
    </source>
</reference>
<evidence type="ECO:0000313" key="6">
    <source>
        <dbReference type="EMBL" id="NMD99024.1"/>
    </source>
</evidence>
<dbReference type="InterPro" id="IPR035965">
    <property type="entry name" value="PAS-like_dom_sf"/>
</dbReference>
<dbReference type="NCBIfam" id="TIGR00229">
    <property type="entry name" value="sensory_box"/>
    <property type="match status" value="1"/>
</dbReference>
<organism evidence="6 7">
    <name type="scientific">Selenomonas bovis</name>
    <dbReference type="NCBI Taxonomy" id="416586"/>
    <lineage>
        <taxon>Bacteria</taxon>
        <taxon>Bacillati</taxon>
        <taxon>Bacillota</taxon>
        <taxon>Negativicutes</taxon>
        <taxon>Selenomonadales</taxon>
        <taxon>Selenomonadaceae</taxon>
        <taxon>Selenomonas</taxon>
    </lineage>
</organism>
<dbReference type="SUPFAM" id="SSF47384">
    <property type="entry name" value="Homodimeric domain of signal transducing histidine kinase"/>
    <property type="match status" value="1"/>
</dbReference>
<evidence type="ECO:0000256" key="1">
    <source>
        <dbReference type="ARBA" id="ARBA00000085"/>
    </source>
</evidence>
<dbReference type="GO" id="GO:0000155">
    <property type="term" value="F:phosphorelay sensor kinase activity"/>
    <property type="evidence" value="ECO:0007669"/>
    <property type="project" value="InterPro"/>
</dbReference>
<keyword evidence="7" id="KW-1185">Reference proteome</keyword>
<name>A0A848BA84_9FIRM</name>
<dbReference type="EC" id="2.7.13.3" evidence="2"/>
<dbReference type="InterPro" id="IPR036097">
    <property type="entry name" value="HisK_dim/P_sf"/>
</dbReference>
<dbReference type="InterPro" id="IPR013656">
    <property type="entry name" value="PAS_4"/>
</dbReference>
<keyword evidence="3" id="KW-0597">Phosphoprotein</keyword>
<dbReference type="CDD" id="cd00130">
    <property type="entry name" value="PAS"/>
    <property type="match status" value="1"/>
</dbReference>
<dbReference type="Pfam" id="PF08448">
    <property type="entry name" value="PAS_4"/>
    <property type="match status" value="1"/>
</dbReference>
<protein>
    <recommendedName>
        <fullName evidence="2">histidine kinase</fullName>
        <ecNumber evidence="2">2.7.13.3</ecNumber>
    </recommendedName>
</protein>
<dbReference type="EMBL" id="JABAFA010000017">
    <property type="protein sequence ID" value="NMD99024.1"/>
    <property type="molecule type" value="Genomic_DNA"/>
</dbReference>
<dbReference type="Gene3D" id="3.30.450.20">
    <property type="entry name" value="PAS domain"/>
    <property type="match status" value="1"/>
</dbReference>
<dbReference type="InterPro" id="IPR003661">
    <property type="entry name" value="HisK_dim/P_dom"/>
</dbReference>
<feature type="domain" description="Signal transduction histidine kinase dimerisation/phosphoacceptor" evidence="5">
    <location>
        <begin position="156"/>
        <end position="221"/>
    </location>
</feature>
<accession>A0A848BA84</accession>
<evidence type="ECO:0000256" key="3">
    <source>
        <dbReference type="ARBA" id="ARBA00022553"/>
    </source>
</evidence>
<evidence type="ECO:0000313" key="7">
    <source>
        <dbReference type="Proteomes" id="UP000543804"/>
    </source>
</evidence>
<dbReference type="Proteomes" id="UP000543804">
    <property type="component" value="Unassembled WGS sequence"/>
</dbReference>
<dbReference type="RefSeq" id="WP_164176177.1">
    <property type="nucleotide sequence ID" value="NZ_JABAFA010000017.1"/>
</dbReference>
<dbReference type="Pfam" id="PF00512">
    <property type="entry name" value="HisKA"/>
    <property type="match status" value="1"/>
</dbReference>
<comment type="catalytic activity">
    <reaction evidence="1">
        <text>ATP + protein L-histidine = ADP + protein N-phospho-L-histidine.</text>
        <dbReference type="EC" id="2.7.13.3"/>
    </reaction>
</comment>
<dbReference type="SUPFAM" id="SSF55785">
    <property type="entry name" value="PYP-like sensor domain (PAS domain)"/>
    <property type="match status" value="1"/>
</dbReference>
<keyword evidence="4" id="KW-0902">Two-component regulatory system</keyword>
<evidence type="ECO:0000256" key="2">
    <source>
        <dbReference type="ARBA" id="ARBA00012438"/>
    </source>
</evidence>
<dbReference type="SMART" id="SM00388">
    <property type="entry name" value="HisKA"/>
    <property type="match status" value="1"/>
</dbReference>